<sequence length="93" mass="10839">MLHFPIYTFHYTIPILREVHLKTCKVLLMSYEECPYLRLISCQRGLLSLQQLSFMLLRSATSEGMMDEQYSEGGDIALETSLFFLFMAWESSS</sequence>
<organism evidence="1 2">
    <name type="scientific">Desulfamplus magnetovallimortis</name>
    <dbReference type="NCBI Taxonomy" id="1246637"/>
    <lineage>
        <taxon>Bacteria</taxon>
        <taxon>Pseudomonadati</taxon>
        <taxon>Thermodesulfobacteriota</taxon>
        <taxon>Desulfobacteria</taxon>
        <taxon>Desulfobacterales</taxon>
        <taxon>Desulfobacteraceae</taxon>
        <taxon>Desulfamplus</taxon>
    </lineage>
</organism>
<dbReference type="EMBL" id="FWEV01000068">
    <property type="protein sequence ID" value="SLM28832.1"/>
    <property type="molecule type" value="Genomic_DNA"/>
</dbReference>
<protein>
    <submittedName>
        <fullName evidence="1">Uncharacterized protein</fullName>
    </submittedName>
</protein>
<keyword evidence="2" id="KW-1185">Reference proteome</keyword>
<dbReference type="AlphaFoldDB" id="A0A1W1H8P1"/>
<evidence type="ECO:0000313" key="2">
    <source>
        <dbReference type="Proteomes" id="UP000191931"/>
    </source>
</evidence>
<accession>A0A1W1H8P1</accession>
<gene>
    <name evidence="1" type="ORF">MTBBW1_160023</name>
</gene>
<proteinExistence type="predicted"/>
<reference evidence="1 2" key="1">
    <citation type="submission" date="2017-03" db="EMBL/GenBank/DDBJ databases">
        <authorList>
            <person name="Afonso C.L."/>
            <person name="Miller P.J."/>
            <person name="Scott M.A."/>
            <person name="Spackman E."/>
            <person name="Goraichik I."/>
            <person name="Dimitrov K.M."/>
            <person name="Suarez D.L."/>
            <person name="Swayne D.E."/>
        </authorList>
    </citation>
    <scope>NUCLEOTIDE SEQUENCE [LARGE SCALE GENOMIC DNA]</scope>
    <source>
        <strain evidence="1">PRJEB14757</strain>
    </source>
</reference>
<evidence type="ECO:0000313" key="1">
    <source>
        <dbReference type="EMBL" id="SLM28832.1"/>
    </source>
</evidence>
<name>A0A1W1H8P1_9BACT</name>
<dbReference type="Proteomes" id="UP000191931">
    <property type="component" value="Unassembled WGS sequence"/>
</dbReference>
<dbReference type="STRING" id="1246637.MTBBW1_160023"/>